<feature type="non-terminal residue" evidence="3">
    <location>
        <position position="1"/>
    </location>
</feature>
<feature type="compositionally biased region" description="Basic residues" evidence="1">
    <location>
        <begin position="1565"/>
        <end position="1577"/>
    </location>
</feature>
<evidence type="ECO:0000313" key="3">
    <source>
        <dbReference type="EMBL" id="CAG5128821.1"/>
    </source>
</evidence>
<feature type="compositionally biased region" description="Low complexity" evidence="1">
    <location>
        <begin position="185"/>
        <end position="194"/>
    </location>
</feature>
<feature type="region of interest" description="Disordered" evidence="1">
    <location>
        <begin position="135"/>
        <end position="239"/>
    </location>
</feature>
<feature type="compositionally biased region" description="Basic residues" evidence="1">
    <location>
        <begin position="174"/>
        <end position="184"/>
    </location>
</feature>
<dbReference type="PANTHER" id="PTHR10825">
    <property type="entry name" value="RING FINGER DOMAIN-CONTAINING, POLYCOMB GROUP COMPONENT"/>
    <property type="match status" value="1"/>
</dbReference>
<feature type="compositionally biased region" description="Low complexity" evidence="1">
    <location>
        <begin position="1371"/>
        <end position="1385"/>
    </location>
</feature>
<dbReference type="EMBL" id="CAJHNH020003224">
    <property type="protein sequence ID" value="CAG5128821.1"/>
    <property type="molecule type" value="Genomic_DNA"/>
</dbReference>
<name>A0A8S3ZQV3_9EUPU</name>
<evidence type="ECO:0000313" key="4">
    <source>
        <dbReference type="Proteomes" id="UP000678393"/>
    </source>
</evidence>
<feature type="domain" description="RAWUL" evidence="2">
    <location>
        <begin position="58"/>
        <end position="122"/>
    </location>
</feature>
<dbReference type="OrthoDB" id="1305878at2759"/>
<feature type="compositionally biased region" description="Basic and acidic residues" evidence="1">
    <location>
        <begin position="841"/>
        <end position="851"/>
    </location>
</feature>
<dbReference type="GO" id="GO:0035102">
    <property type="term" value="C:PRC1 complex"/>
    <property type="evidence" value="ECO:0007669"/>
    <property type="project" value="TreeGrafter"/>
</dbReference>
<feature type="region of interest" description="Disordered" evidence="1">
    <location>
        <begin position="1456"/>
        <end position="1520"/>
    </location>
</feature>
<feature type="compositionally biased region" description="Polar residues" evidence="1">
    <location>
        <begin position="855"/>
        <end position="874"/>
    </location>
</feature>
<dbReference type="CDD" id="cd17082">
    <property type="entry name" value="RAWUL_PCGF2_like"/>
    <property type="match status" value="1"/>
</dbReference>
<feature type="compositionally biased region" description="Polar residues" evidence="1">
    <location>
        <begin position="733"/>
        <end position="749"/>
    </location>
</feature>
<feature type="region of interest" description="Disordered" evidence="1">
    <location>
        <begin position="1307"/>
        <end position="1385"/>
    </location>
</feature>
<organism evidence="3 4">
    <name type="scientific">Candidula unifasciata</name>
    <dbReference type="NCBI Taxonomy" id="100452"/>
    <lineage>
        <taxon>Eukaryota</taxon>
        <taxon>Metazoa</taxon>
        <taxon>Spiralia</taxon>
        <taxon>Lophotrochozoa</taxon>
        <taxon>Mollusca</taxon>
        <taxon>Gastropoda</taxon>
        <taxon>Heterobranchia</taxon>
        <taxon>Euthyneura</taxon>
        <taxon>Panpulmonata</taxon>
        <taxon>Eupulmonata</taxon>
        <taxon>Stylommatophora</taxon>
        <taxon>Helicina</taxon>
        <taxon>Helicoidea</taxon>
        <taxon>Geomitridae</taxon>
        <taxon>Candidula</taxon>
    </lineage>
</organism>
<feature type="compositionally biased region" description="Low complexity" evidence="1">
    <location>
        <begin position="218"/>
        <end position="230"/>
    </location>
</feature>
<feature type="compositionally biased region" description="Polar residues" evidence="1">
    <location>
        <begin position="1634"/>
        <end position="1643"/>
    </location>
</feature>
<sequence>KSGQPVGQPQGQIGDRIIFSQEEEFSVSIEFSPDGKPVREANTKHLKRSSDIRQRDKRYLKCPAGLRVSHLKKFIRLKFTLPQHIQIDLFYESEPLFDTYSLMDVAYIYLWKRDCVLQLFYSFFEVPTKKRKLQSVTHISETMSKSSRVLDKPEKNCGDRKSSNRKEKSDTKKQSRMSGKKKSTSKANTSSPSNGSQQEALVAKGAVSSNLKRKHSDTSSTKDSSCLSRSGTTTLDTSSCSKNARCVDTIVPVKQCASVHTACRPGSKQTPSSSDCSPSSHLCSESSNCSIISHLSSESSACSVTSHFCTENTQCSIVSHPCVAHRNRNSKSPADSEVSITLLIKSSDGRDFKRSNSQLSPGCGQTNRLQKGDNTSEITYNTFLSGNPISDIKDNSVLAGSKFLEVKNTILKNCKNESKVTQRNIQNSKVVSEVQVSVNGKIAPELKTKQLVNGQFIFRLKNGKFTNGEVLSKASDGKSRFSESTVMDTRCQSGNKNIEVTCIKSGPNSPYEKDDVRSTGCTKFDKIDKQVHLGQGVSLVKKMKIHTKDSLDVKCSSVDNGKRGLADTGGKLDVDRISDVEDNKFHNGDSVFDMKDNELVSCEKVSNVRDKKAENNNEVCENSCVHSEVTSEFKDKQLGNVIAELKDANSSVDDISFLRKNEAFVHRQTVPTAHSFEQANSDTNNCSIKLEGTALSSSSQRHVLDNEDKKLITESGKRDFNLTYDGPTPVTEGRSSQSHSTANGSGKPSEILSASQLLQSETCVDKEQVGSISGAADCPTTTDSENIKDLCYDNNKNNVVGFKDSQSSRSDSPSAYVHKLPNPRLQKPKELETEPSGPSAKDVDSDTKENEIFPGSQTPSSSSKVNSIIGNAETSDADAAKTKSLSKQLPSEGSSISSDCTILILPTVCTIKPNCVNKIRQSISETLSALKPVSTKHETWTDSPSSTSAKEDPSENLSRGCIKQHFAPNKVKNIKGECRKQRYSPEVFKELLPSDHEIERQSDILKSVNLISKNVATITSKTDILPARQTSFVSTTASSEKPQNTGDVTNLVSSSKPVPLKLVQSAAENIVYGTSSPVTSSLASTACILPTSTNCLMSTSVTRTYPLTSSSASLLTKLTTTVKTNSNGTKPLAVKTSSLQSCTSATAAATKAVDTVSRHSLLAISSSTTQNKCLSSYTIGKGGTYWSNRQPVSADVSKTQGAPPQIIKSVFTPTSGSSEVAQPRVSGSNNIPFTSTSAFSNTALPACAVSSFLNLPPAETSPVKRPQQRKHPDSTNISSTNITLPSEAVKVDNFLFDIKCSEIESSDSYSQNRVSSSSGKEAQKSQIRTNLNSQTQLDGVTTDKSSKTTESHTTAVHHLPKTVSQTTRPYSTARSVSTSPSSKTKYSNNIIQTTKISTLIPKSSSVSSKAGAFPKTPLYPAHINSLLLSRRILNNSLASHYQRIDALSSISAGSSSAQELTPNRSALSSPSSSTPSSLVSSTTSISQHKMSSAARQSSKGISGRSDKNPKHKTIPPLCIPKSSLIGPTTLKLQRSPGSNDHYIFTPLLHYSPTSQHKMERSKSKESKHKTSHSRKSVHTGGKGTVNSPSKQRVPSIKISDINRNPVIVEKGGSSSSSNSDTNPHYHSPYKSYNHEISASSALESRTPRAHSRGRNEGNSTGHHDKMPVRDILRPSDSELLLSRHWHAYSTAELLFSGFNMPAHSKLHDLQYDTDAMPLDYSQSSSKS</sequence>
<dbReference type="Pfam" id="PF16207">
    <property type="entry name" value="RAWUL"/>
    <property type="match status" value="1"/>
</dbReference>
<dbReference type="GO" id="GO:1990841">
    <property type="term" value="F:promoter-specific chromatin binding"/>
    <property type="evidence" value="ECO:0007669"/>
    <property type="project" value="TreeGrafter"/>
</dbReference>
<feature type="region of interest" description="Disordered" evidence="1">
    <location>
        <begin position="802"/>
        <end position="896"/>
    </location>
</feature>
<feature type="compositionally biased region" description="Polar residues" evidence="1">
    <location>
        <begin position="135"/>
        <end position="147"/>
    </location>
</feature>
<gene>
    <name evidence="3" type="ORF">CUNI_LOCUS14379</name>
</gene>
<protein>
    <recommendedName>
        <fullName evidence="2">RAWUL domain-containing protein</fullName>
    </recommendedName>
</protein>
<feature type="region of interest" description="Disordered" evidence="1">
    <location>
        <begin position="1211"/>
        <end position="1230"/>
    </location>
</feature>
<feature type="compositionally biased region" description="Low complexity" evidence="1">
    <location>
        <begin position="805"/>
        <end position="814"/>
    </location>
</feature>
<evidence type="ECO:0000256" key="1">
    <source>
        <dbReference type="SAM" id="MobiDB-lite"/>
    </source>
</evidence>
<feature type="region of interest" description="Disordered" evidence="1">
    <location>
        <begin position="718"/>
        <end position="749"/>
    </location>
</feature>
<proteinExistence type="predicted"/>
<keyword evidence="4" id="KW-1185">Reference proteome</keyword>
<feature type="compositionally biased region" description="Polar residues" evidence="1">
    <location>
        <begin position="1307"/>
        <end position="1343"/>
    </location>
</feature>
<feature type="region of interest" description="Disordered" evidence="1">
    <location>
        <begin position="1551"/>
        <end position="1668"/>
    </location>
</feature>
<reference evidence="3" key="1">
    <citation type="submission" date="2021-04" db="EMBL/GenBank/DDBJ databases">
        <authorList>
            <consortium name="Molecular Ecology Group"/>
        </authorList>
    </citation>
    <scope>NUCLEOTIDE SEQUENCE</scope>
</reference>
<feature type="compositionally biased region" description="Polar residues" evidence="1">
    <location>
        <begin position="355"/>
        <end position="371"/>
    </location>
</feature>
<dbReference type="PANTHER" id="PTHR10825:SF29">
    <property type="entry name" value="POLYCOMB GROUP RING FINGER PROTEIN 1"/>
    <property type="match status" value="1"/>
</dbReference>
<accession>A0A8S3ZQV3</accession>
<dbReference type="InterPro" id="IPR032443">
    <property type="entry name" value="RAWUL"/>
</dbReference>
<feature type="region of interest" description="Disordered" evidence="1">
    <location>
        <begin position="351"/>
        <end position="371"/>
    </location>
</feature>
<feature type="compositionally biased region" description="Low complexity" evidence="1">
    <location>
        <begin position="1465"/>
        <end position="1486"/>
    </location>
</feature>
<feature type="compositionally biased region" description="Polar residues" evidence="1">
    <location>
        <begin position="883"/>
        <end position="896"/>
    </location>
</feature>
<feature type="compositionally biased region" description="Polar residues" evidence="1">
    <location>
        <begin position="1487"/>
        <end position="1500"/>
    </location>
</feature>
<feature type="region of interest" description="Disordered" evidence="1">
    <location>
        <begin position="1258"/>
        <end position="1281"/>
    </location>
</feature>
<feature type="region of interest" description="Disordered" evidence="1">
    <location>
        <begin position="931"/>
        <end position="958"/>
    </location>
</feature>
<feature type="compositionally biased region" description="Basic and acidic residues" evidence="1">
    <location>
        <begin position="148"/>
        <end position="173"/>
    </location>
</feature>
<evidence type="ECO:0000259" key="2">
    <source>
        <dbReference type="Pfam" id="PF16207"/>
    </source>
</evidence>
<dbReference type="GO" id="GO:0000122">
    <property type="term" value="P:negative regulation of transcription by RNA polymerase II"/>
    <property type="evidence" value="ECO:0007669"/>
    <property type="project" value="TreeGrafter"/>
</dbReference>
<dbReference type="Gene3D" id="3.10.20.90">
    <property type="entry name" value="Phosphatidylinositol 3-kinase Catalytic Subunit, Chain A, domain 1"/>
    <property type="match status" value="1"/>
</dbReference>
<dbReference type="Proteomes" id="UP000678393">
    <property type="component" value="Unassembled WGS sequence"/>
</dbReference>
<comment type="caution">
    <text evidence="3">The sequence shown here is derived from an EMBL/GenBank/DDBJ whole genome shotgun (WGS) entry which is preliminary data.</text>
</comment>